<protein>
    <submittedName>
        <fullName evidence="5">Uncharacterized protein LOC112685361</fullName>
    </submittedName>
</protein>
<dbReference type="GeneID" id="112685361"/>
<evidence type="ECO:0000256" key="1">
    <source>
        <dbReference type="SAM" id="MobiDB-lite"/>
    </source>
</evidence>
<reference evidence="5" key="2">
    <citation type="submission" date="2025-04" db="UniProtKB">
        <authorList>
            <consortium name="RefSeq"/>
        </authorList>
    </citation>
    <scope>IDENTIFICATION</scope>
    <source>
        <tissue evidence="5">Whole body</tissue>
    </source>
</reference>
<reference evidence="3" key="1">
    <citation type="submission" date="2018-04" db="EMBL/GenBank/DDBJ databases">
        <title>Transcriptome assembly of Sipha flava.</title>
        <authorList>
            <person name="Scully E.D."/>
            <person name="Geib S.M."/>
            <person name="Palmer N.A."/>
            <person name="Koch K."/>
            <person name="Bradshaw J."/>
            <person name="Heng-Moss T."/>
            <person name="Sarath G."/>
        </authorList>
    </citation>
    <scope>NUCLEOTIDE SEQUENCE</scope>
</reference>
<feature type="chain" id="PRO_5044579245" evidence="2">
    <location>
        <begin position="29"/>
        <end position="378"/>
    </location>
</feature>
<evidence type="ECO:0000256" key="2">
    <source>
        <dbReference type="SAM" id="SignalP"/>
    </source>
</evidence>
<keyword evidence="2" id="KW-0732">Signal</keyword>
<feature type="compositionally biased region" description="Polar residues" evidence="1">
    <location>
        <begin position="358"/>
        <end position="378"/>
    </location>
</feature>
<evidence type="ECO:0000313" key="5">
    <source>
        <dbReference type="RefSeq" id="XP_025413001.1"/>
    </source>
</evidence>
<keyword evidence="4" id="KW-1185">Reference proteome</keyword>
<feature type="compositionally biased region" description="Basic and acidic residues" evidence="1">
    <location>
        <begin position="342"/>
        <end position="357"/>
    </location>
</feature>
<name>A0A2S2QS95_9HEMI</name>
<organism evidence="3">
    <name type="scientific">Sipha flava</name>
    <name type="common">yellow sugarcane aphid</name>
    <dbReference type="NCBI Taxonomy" id="143950"/>
    <lineage>
        <taxon>Eukaryota</taxon>
        <taxon>Metazoa</taxon>
        <taxon>Ecdysozoa</taxon>
        <taxon>Arthropoda</taxon>
        <taxon>Hexapoda</taxon>
        <taxon>Insecta</taxon>
        <taxon>Pterygota</taxon>
        <taxon>Neoptera</taxon>
        <taxon>Paraneoptera</taxon>
        <taxon>Hemiptera</taxon>
        <taxon>Sternorrhyncha</taxon>
        <taxon>Aphidomorpha</taxon>
        <taxon>Aphidoidea</taxon>
        <taxon>Aphididae</taxon>
        <taxon>Sipha</taxon>
    </lineage>
</organism>
<dbReference type="AlphaFoldDB" id="A0A2S2QS95"/>
<dbReference type="Proteomes" id="UP000694846">
    <property type="component" value="Unplaced"/>
</dbReference>
<feature type="region of interest" description="Disordered" evidence="1">
    <location>
        <begin position="330"/>
        <end position="378"/>
    </location>
</feature>
<evidence type="ECO:0000313" key="3">
    <source>
        <dbReference type="EMBL" id="MBY80584.1"/>
    </source>
</evidence>
<dbReference type="RefSeq" id="XP_025413001.1">
    <property type="nucleotide sequence ID" value="XM_025557216.1"/>
</dbReference>
<accession>A0A2S2QS95</accession>
<dbReference type="OrthoDB" id="6626252at2759"/>
<gene>
    <name evidence="5" type="primary">LOC112685361</name>
    <name evidence="3" type="ORF">g.47664</name>
</gene>
<feature type="signal peptide" evidence="2">
    <location>
        <begin position="1"/>
        <end position="28"/>
    </location>
</feature>
<proteinExistence type="predicted"/>
<sequence>MHPIGGASAAFFGLLWLVTTLPRPNVVAFVLRFSGPDHPDVLELFEHVLSLDVIWGPVLQQNVRMNVLPGPPYHDQRTEATVRDELLLVDGQPELMSPLPVLQKVVGQYSWLGSHVDFAAWLLTSAFECFTYQNVSLIVELILLMEYKYESEITTEQLGIHKHRKDVVTDVLYTLIVMVDKVAAVNGNVDRLATELYQYNESLYSEKLVLMNGVGVLKKKMDNLIETQCEVQSRETVLKKLGFTFVRGSPRSRQTTLQALKSIIYQITDRMIITYNSFRIESLNLETWNQILNYQSAVVLIINPYVINPNEASIDTETLYEITTTDSEDTEPFEIGILPDQVTEKTDDRVTEKDKATTDANTHPSEEQNSPKSGTVVE</sequence>
<evidence type="ECO:0000313" key="4">
    <source>
        <dbReference type="Proteomes" id="UP000694846"/>
    </source>
</evidence>
<dbReference type="EMBL" id="GGMS01011381">
    <property type="protein sequence ID" value="MBY80584.1"/>
    <property type="molecule type" value="Transcribed_RNA"/>
</dbReference>